<evidence type="ECO:0000259" key="1">
    <source>
        <dbReference type="Pfam" id="PF23069"/>
    </source>
</evidence>
<protein>
    <submittedName>
        <fullName evidence="3">Uncharacterized protein</fullName>
    </submittedName>
</protein>
<dbReference type="PANTHER" id="PTHR22255">
    <property type="entry name" value="LP06548P"/>
    <property type="match status" value="1"/>
</dbReference>
<dbReference type="AlphaFoldDB" id="A0ABD6EJ30"/>
<dbReference type="PANTHER" id="PTHR22255:SF9">
    <property type="entry name" value="LP06548P"/>
    <property type="match status" value="1"/>
</dbReference>
<name>A0ABD6EJ30_9BILA</name>
<dbReference type="Proteomes" id="UP001608902">
    <property type="component" value="Unassembled WGS sequence"/>
</dbReference>
<feature type="domain" description="DUF7042" evidence="1">
    <location>
        <begin position="26"/>
        <end position="147"/>
    </location>
</feature>
<dbReference type="InterPro" id="IPR055471">
    <property type="entry name" value="DUF7043"/>
</dbReference>
<organism evidence="3 4">
    <name type="scientific">Gnathostoma spinigerum</name>
    <dbReference type="NCBI Taxonomy" id="75299"/>
    <lineage>
        <taxon>Eukaryota</taxon>
        <taxon>Metazoa</taxon>
        <taxon>Ecdysozoa</taxon>
        <taxon>Nematoda</taxon>
        <taxon>Chromadorea</taxon>
        <taxon>Rhabditida</taxon>
        <taxon>Spirurina</taxon>
        <taxon>Gnathostomatomorpha</taxon>
        <taxon>Gnathostomatoidea</taxon>
        <taxon>Gnathostomatidae</taxon>
        <taxon>Gnathostoma</taxon>
    </lineage>
</organism>
<gene>
    <name evidence="3" type="ORF">AB6A40_006694</name>
</gene>
<evidence type="ECO:0000259" key="2">
    <source>
        <dbReference type="Pfam" id="PF23070"/>
    </source>
</evidence>
<dbReference type="EMBL" id="JBGFUD010004905">
    <property type="protein sequence ID" value="MFH4979985.1"/>
    <property type="molecule type" value="Genomic_DNA"/>
</dbReference>
<evidence type="ECO:0000313" key="3">
    <source>
        <dbReference type="EMBL" id="MFH4979985.1"/>
    </source>
</evidence>
<comment type="caution">
    <text evidence="3">The sequence shown here is derived from an EMBL/GenBank/DDBJ whole genome shotgun (WGS) entry which is preliminary data.</text>
</comment>
<feature type="domain" description="DUF7043" evidence="2">
    <location>
        <begin position="155"/>
        <end position="260"/>
    </location>
</feature>
<proteinExistence type="predicted"/>
<reference evidence="3 4" key="1">
    <citation type="submission" date="2024-08" db="EMBL/GenBank/DDBJ databases">
        <title>Gnathostoma spinigerum genome.</title>
        <authorList>
            <person name="Gonzalez-Bertolin B."/>
            <person name="Monzon S."/>
            <person name="Zaballos A."/>
            <person name="Jimenez P."/>
            <person name="Dekumyoy P."/>
            <person name="Varona S."/>
            <person name="Cuesta I."/>
            <person name="Sumanam S."/>
            <person name="Adisakwattana P."/>
            <person name="Gasser R.B."/>
            <person name="Hernandez-Gonzalez A."/>
            <person name="Young N.D."/>
            <person name="Perteguer M.J."/>
        </authorList>
    </citation>
    <scope>NUCLEOTIDE SEQUENCE [LARGE SCALE GENOMIC DNA]</scope>
    <source>
        <strain evidence="3">AL3</strain>
        <tissue evidence="3">Liver</tissue>
    </source>
</reference>
<dbReference type="Pfam" id="PF23069">
    <property type="entry name" value="DUF7042"/>
    <property type="match status" value="1"/>
</dbReference>
<evidence type="ECO:0000313" key="4">
    <source>
        <dbReference type="Proteomes" id="UP001608902"/>
    </source>
</evidence>
<dbReference type="Pfam" id="PF23070">
    <property type="entry name" value="DUF7043"/>
    <property type="match status" value="1"/>
</dbReference>
<dbReference type="InterPro" id="IPR055470">
    <property type="entry name" value="DUF7042"/>
</dbReference>
<sequence>MDEVCRNSFRGDTPMMTIFRANAISEKCPFDAPFNFTYQFIDGSCVSRTSSVSSCANPHRFRIHYQACPENVHTDTHADEIECIAQWDLFGVEYFAAKLTNHFGTSPSSKYRCFIHQRTPSGGRMGISADASCRELTDISLASTILNYKLDIRITPQCHFPSFLRHDHHSSSPRSWTSIVSAVKSRFEKEEWTEENHGKVSSISLCIQEENLGHLHRLVVHARHGCNSGYQCVQIKKRSKSVIEVIRGRLTTNEFDACNEMGERTVDNFLLDHSPQEKCPIRGEHQRVDCPHATLHYGCPSEHAIHQRPSCSSNISQTIICRGHWIEDEVHYIIAEDAETGEKLCTVSL</sequence>
<keyword evidence="4" id="KW-1185">Reference proteome</keyword>
<accession>A0ABD6EJ30</accession>